<keyword evidence="2" id="KW-1185">Reference proteome</keyword>
<dbReference type="Proteomes" id="UP000248863">
    <property type="component" value="Unassembled WGS sequence"/>
</dbReference>
<sequence>MSGVPPIGETRFIPNEIVLQIPASVSRAQVEAIARALGVDIASAETIGLTGRTLYKFQMKAGQDIRALIRQLEQNRIVSSAQPNYVYNLAQAGVPAGAPAAPPAPP</sequence>
<dbReference type="AlphaFoldDB" id="A0A327JJ27"/>
<evidence type="ECO:0000313" key="2">
    <source>
        <dbReference type="Proteomes" id="UP000248863"/>
    </source>
</evidence>
<protein>
    <submittedName>
        <fullName evidence="1">Uncharacterized protein</fullName>
    </submittedName>
</protein>
<organism evidence="1 2">
    <name type="scientific">Rhodoplanes elegans</name>
    <dbReference type="NCBI Taxonomy" id="29408"/>
    <lineage>
        <taxon>Bacteria</taxon>
        <taxon>Pseudomonadati</taxon>
        <taxon>Pseudomonadota</taxon>
        <taxon>Alphaproteobacteria</taxon>
        <taxon>Hyphomicrobiales</taxon>
        <taxon>Nitrobacteraceae</taxon>
        <taxon>Rhodoplanes</taxon>
    </lineage>
</organism>
<comment type="caution">
    <text evidence="1">The sequence shown here is derived from an EMBL/GenBank/DDBJ whole genome shotgun (WGS) entry which is preliminary data.</text>
</comment>
<gene>
    <name evidence="1" type="ORF">CH338_31190</name>
</gene>
<evidence type="ECO:0000313" key="1">
    <source>
        <dbReference type="EMBL" id="RAI25716.1"/>
    </source>
</evidence>
<dbReference type="RefSeq" id="WP_146619043.1">
    <property type="nucleotide sequence ID" value="NZ_NPEU01001028.1"/>
</dbReference>
<reference evidence="1 2" key="1">
    <citation type="submission" date="2017-07" db="EMBL/GenBank/DDBJ databases">
        <title>Draft Genome Sequences of Select Purple Nonsulfur Bacteria.</title>
        <authorList>
            <person name="Lasarre B."/>
            <person name="Mckinlay J.B."/>
        </authorList>
    </citation>
    <scope>NUCLEOTIDE SEQUENCE [LARGE SCALE GENOMIC DNA]</scope>
    <source>
        <strain evidence="1 2">DSM 11907</strain>
    </source>
</reference>
<accession>A0A327JJ27</accession>
<dbReference type="EMBL" id="NPEU01001028">
    <property type="protein sequence ID" value="RAI25716.1"/>
    <property type="molecule type" value="Genomic_DNA"/>
</dbReference>
<proteinExistence type="predicted"/>
<name>A0A327JJ27_9BRAD</name>
<feature type="non-terminal residue" evidence="1">
    <location>
        <position position="106"/>
    </location>
</feature>